<feature type="region of interest" description="Disordered" evidence="2">
    <location>
        <begin position="268"/>
        <end position="298"/>
    </location>
</feature>
<keyword evidence="4" id="KW-1185">Reference proteome</keyword>
<feature type="compositionally biased region" description="Acidic residues" evidence="2">
    <location>
        <begin position="400"/>
        <end position="411"/>
    </location>
</feature>
<comment type="caution">
    <text evidence="3">The sequence shown here is derived from an EMBL/GenBank/DDBJ whole genome shotgun (WGS) entry which is preliminary data.</text>
</comment>
<feature type="compositionally biased region" description="Basic residues" evidence="2">
    <location>
        <begin position="329"/>
        <end position="340"/>
    </location>
</feature>
<sequence>MSRDSEEKSSQASLGPPVEIVIPSTPTAIHTVLASSADGPELDQSRSSAKPDFLSQPRSSSSEMTPPPSSQNLRPTTPRHRSRSTSEPFLASPPATIDQTLCVAYGASEDLPTTADIEDADEGKLRNIAKELLVFAQEFRMSAAHFKLQHSLLSLTSGEAVKRAEVEHQLARREVEILQSDEYRNRHRISRTRSPAPAQDNRLEGALKRIKELEQSNATLDRRLRRAKKFIEDESDKHELLLEENKRLKQRIRDNREHFTLMLDHGSLASSPRTEFNTPQQRPISHFPQSAQSHVSRADNQDAFATLIAAGQAMSGETATVHSTPSRNRATRYHPGHTRGTHSMSSLPVTPQRSKASHSQRHFFTPINRRIAESPLSHSTRISHEEDLAERHRHDRDSTISDDEAVTDEDVPASQASSLATSMLRKYPGSSQEDVPIPANIGKSSSLLQSKLFGQVKKAGVDRSSDSLKRKASYGNIDIPLKKVRGGKPHGLGIRS</sequence>
<dbReference type="AlphaFoldDB" id="A0A2B7XR51"/>
<feature type="compositionally biased region" description="Polar residues" evidence="2">
    <location>
        <begin position="268"/>
        <end position="295"/>
    </location>
</feature>
<organism evidence="3 4">
    <name type="scientific">Polytolypa hystricis (strain UAMH7299)</name>
    <dbReference type="NCBI Taxonomy" id="1447883"/>
    <lineage>
        <taxon>Eukaryota</taxon>
        <taxon>Fungi</taxon>
        <taxon>Dikarya</taxon>
        <taxon>Ascomycota</taxon>
        <taxon>Pezizomycotina</taxon>
        <taxon>Eurotiomycetes</taxon>
        <taxon>Eurotiomycetidae</taxon>
        <taxon>Onygenales</taxon>
        <taxon>Onygenales incertae sedis</taxon>
        <taxon>Polytolypa</taxon>
    </lineage>
</organism>
<dbReference type="STRING" id="1447883.A0A2B7XR51"/>
<evidence type="ECO:0000313" key="3">
    <source>
        <dbReference type="EMBL" id="PGH11450.1"/>
    </source>
</evidence>
<evidence type="ECO:0000256" key="1">
    <source>
        <dbReference type="SAM" id="Coils"/>
    </source>
</evidence>
<feature type="compositionally biased region" description="Basic and acidic residues" evidence="2">
    <location>
        <begin position="382"/>
        <end position="399"/>
    </location>
</feature>
<name>A0A2B7XR51_POLH7</name>
<evidence type="ECO:0000313" key="4">
    <source>
        <dbReference type="Proteomes" id="UP000224634"/>
    </source>
</evidence>
<feature type="compositionally biased region" description="Polar residues" evidence="2">
    <location>
        <begin position="341"/>
        <end position="354"/>
    </location>
</feature>
<proteinExistence type="predicted"/>
<dbReference type="Proteomes" id="UP000224634">
    <property type="component" value="Unassembled WGS sequence"/>
</dbReference>
<protein>
    <submittedName>
        <fullName evidence="3">Uncharacterized protein</fullName>
    </submittedName>
</protein>
<keyword evidence="1" id="KW-0175">Coiled coil</keyword>
<feature type="coiled-coil region" evidence="1">
    <location>
        <begin position="161"/>
        <end position="258"/>
    </location>
</feature>
<feature type="region of interest" description="Disordered" evidence="2">
    <location>
        <begin position="1"/>
        <end position="93"/>
    </location>
</feature>
<feature type="compositionally biased region" description="Polar residues" evidence="2">
    <location>
        <begin position="315"/>
        <end position="328"/>
    </location>
</feature>
<dbReference type="OrthoDB" id="5404651at2759"/>
<accession>A0A2B7XR51</accession>
<reference evidence="3 4" key="1">
    <citation type="submission" date="2017-10" db="EMBL/GenBank/DDBJ databases">
        <title>Comparative genomics in systemic dimorphic fungi from Ajellomycetaceae.</title>
        <authorList>
            <person name="Munoz J.F."/>
            <person name="Mcewen J.G."/>
            <person name="Clay O.K."/>
            <person name="Cuomo C.A."/>
        </authorList>
    </citation>
    <scope>NUCLEOTIDE SEQUENCE [LARGE SCALE GENOMIC DNA]</scope>
    <source>
        <strain evidence="3 4">UAMH7299</strain>
    </source>
</reference>
<evidence type="ECO:0000256" key="2">
    <source>
        <dbReference type="SAM" id="MobiDB-lite"/>
    </source>
</evidence>
<gene>
    <name evidence="3" type="ORF">AJ80_07130</name>
</gene>
<feature type="region of interest" description="Disordered" evidence="2">
    <location>
        <begin position="315"/>
        <end position="419"/>
    </location>
</feature>
<dbReference type="EMBL" id="PDNA01000132">
    <property type="protein sequence ID" value="PGH11450.1"/>
    <property type="molecule type" value="Genomic_DNA"/>
</dbReference>